<keyword evidence="3" id="KW-1185">Reference proteome</keyword>
<evidence type="ECO:0008006" key="4">
    <source>
        <dbReference type="Google" id="ProtNLM"/>
    </source>
</evidence>
<proteinExistence type="predicted"/>
<comment type="caution">
    <text evidence="2">The sequence shown here is derived from an EMBL/GenBank/DDBJ whole genome shotgun (WGS) entry which is preliminary data.</text>
</comment>
<feature type="transmembrane region" description="Helical" evidence="1">
    <location>
        <begin position="21"/>
        <end position="44"/>
    </location>
</feature>
<gene>
    <name evidence="2" type="ORF">BCL64_111118</name>
</gene>
<keyword evidence="1" id="KW-0472">Membrane</keyword>
<dbReference type="Pfam" id="PF11286">
    <property type="entry name" value="DUF3087"/>
    <property type="match status" value="1"/>
</dbReference>
<organism evidence="2 3">
    <name type="scientific">Halomonas ventosae</name>
    <dbReference type="NCBI Taxonomy" id="229007"/>
    <lineage>
        <taxon>Bacteria</taxon>
        <taxon>Pseudomonadati</taxon>
        <taxon>Pseudomonadota</taxon>
        <taxon>Gammaproteobacteria</taxon>
        <taxon>Oceanospirillales</taxon>
        <taxon>Halomonadaceae</taxon>
        <taxon>Halomonas</taxon>
    </lineage>
</organism>
<dbReference type="AlphaFoldDB" id="A0A2T0VKY2"/>
<keyword evidence="1" id="KW-1133">Transmembrane helix</keyword>
<reference evidence="2 3" key="1">
    <citation type="submission" date="2018-03" db="EMBL/GenBank/DDBJ databases">
        <title>Comparative analysis of microorganisms from saline springs in Andes Mountain Range, Colombia.</title>
        <authorList>
            <person name="Rubin E."/>
        </authorList>
    </citation>
    <scope>NUCLEOTIDE SEQUENCE [LARGE SCALE GENOMIC DNA]</scope>
    <source>
        <strain evidence="2 3">USBA 854</strain>
    </source>
</reference>
<sequence>MSSMPFQFEDHDPETYRRKGRFISLAMAGQLVVFGLVFVQLLQAAFAGGFWLNVLGVLLGLVATSLVFAVLRERPWMAEVRYVWQLKHQLSRVSGYLPALRRGMAEGNDTAMAVLAFYHQGMAQLAELNGRTLDDDAELLAEREVVRAARRERGLPERVAGLDPHDLDAFRKG</sequence>
<dbReference type="EMBL" id="PVTM01000011">
    <property type="protein sequence ID" value="PRY70874.1"/>
    <property type="molecule type" value="Genomic_DNA"/>
</dbReference>
<accession>A0A2T0VKY2</accession>
<evidence type="ECO:0000313" key="2">
    <source>
        <dbReference type="EMBL" id="PRY70874.1"/>
    </source>
</evidence>
<keyword evidence="1" id="KW-0812">Transmembrane</keyword>
<dbReference type="Proteomes" id="UP000239896">
    <property type="component" value="Unassembled WGS sequence"/>
</dbReference>
<evidence type="ECO:0000256" key="1">
    <source>
        <dbReference type="SAM" id="Phobius"/>
    </source>
</evidence>
<protein>
    <recommendedName>
        <fullName evidence="4">DUF3087 family protein</fullName>
    </recommendedName>
</protein>
<evidence type="ECO:0000313" key="3">
    <source>
        <dbReference type="Proteomes" id="UP000239896"/>
    </source>
</evidence>
<feature type="transmembrane region" description="Helical" evidence="1">
    <location>
        <begin position="50"/>
        <end position="71"/>
    </location>
</feature>
<dbReference type="InterPro" id="IPR021438">
    <property type="entry name" value="DUF3087"/>
</dbReference>
<name>A0A2T0VKY2_9GAMM</name>